<evidence type="ECO:0000313" key="4">
    <source>
        <dbReference type="Proteomes" id="UP000248349"/>
    </source>
</evidence>
<dbReference type="GeneID" id="37071973"/>
<sequence length="179" mass="19685">MASFMEDLWSSIFTPGPTPTLLVATNVTFAALQALLLSLLVATYSIHFLVLSFLSGALWWSINWFAREVRQFQAEEAEKQKHADKEQVENTENNPDRSMRKTPGAIDATDSDTETEQVAGRKEAAPVPTSAPQSIAASATLQLPETHGEMRKRLSVSGESSGYQSTDSEWEKVDDNHAA</sequence>
<dbReference type="PANTHER" id="PTHR28251:SF1">
    <property type="entry name" value="V-TYPE ATPASE ASSEMBLY FACTOR PKR1"/>
    <property type="match status" value="1"/>
</dbReference>
<dbReference type="RefSeq" id="XP_025432503.1">
    <property type="nucleotide sequence ID" value="XM_025570745.1"/>
</dbReference>
<keyword evidence="2" id="KW-1133">Transmembrane helix</keyword>
<evidence type="ECO:0000256" key="2">
    <source>
        <dbReference type="SAM" id="Phobius"/>
    </source>
</evidence>
<feature type="compositionally biased region" description="Basic and acidic residues" evidence="1">
    <location>
        <begin position="169"/>
        <end position="179"/>
    </location>
</feature>
<gene>
    <name evidence="3" type="ORF">BP01DRAFT_16698</name>
</gene>
<feature type="compositionally biased region" description="Basic and acidic residues" evidence="1">
    <location>
        <begin position="76"/>
        <end position="99"/>
    </location>
</feature>
<feature type="compositionally biased region" description="Polar residues" evidence="1">
    <location>
        <begin position="130"/>
        <end position="143"/>
    </location>
</feature>
<dbReference type="GO" id="GO:0005789">
    <property type="term" value="C:endoplasmic reticulum membrane"/>
    <property type="evidence" value="ECO:0007669"/>
    <property type="project" value="TreeGrafter"/>
</dbReference>
<dbReference type="OrthoDB" id="9626941at2759"/>
<evidence type="ECO:0000313" key="3">
    <source>
        <dbReference type="EMBL" id="PYH46521.1"/>
    </source>
</evidence>
<proteinExistence type="predicted"/>
<reference evidence="3 4" key="1">
    <citation type="submission" date="2016-12" db="EMBL/GenBank/DDBJ databases">
        <title>The genomes of Aspergillus section Nigri reveals drivers in fungal speciation.</title>
        <authorList>
            <consortium name="DOE Joint Genome Institute"/>
            <person name="Vesth T.C."/>
            <person name="Nybo J."/>
            <person name="Theobald S."/>
            <person name="Brandl J."/>
            <person name="Frisvad J.C."/>
            <person name="Nielsen K.F."/>
            <person name="Lyhne E.K."/>
            <person name="Kogle M.E."/>
            <person name="Kuo A."/>
            <person name="Riley R."/>
            <person name="Clum A."/>
            <person name="Nolan M."/>
            <person name="Lipzen A."/>
            <person name="Salamov A."/>
            <person name="Henrissat B."/>
            <person name="Wiebenga A."/>
            <person name="De Vries R.P."/>
            <person name="Grigoriev I.V."/>
            <person name="Mortensen U.H."/>
            <person name="Andersen M.R."/>
            <person name="Baker S.E."/>
        </authorList>
    </citation>
    <scope>NUCLEOTIDE SEQUENCE [LARGE SCALE GENOMIC DNA]</scope>
    <source>
        <strain evidence="3 4">JOP 1030-1</strain>
    </source>
</reference>
<evidence type="ECO:0000256" key="1">
    <source>
        <dbReference type="SAM" id="MobiDB-lite"/>
    </source>
</evidence>
<dbReference type="GO" id="GO:0070072">
    <property type="term" value="P:vacuolar proton-transporting V-type ATPase complex assembly"/>
    <property type="evidence" value="ECO:0007669"/>
    <property type="project" value="InterPro"/>
</dbReference>
<dbReference type="Pfam" id="PF08636">
    <property type="entry name" value="Pkr1"/>
    <property type="match status" value="1"/>
</dbReference>
<feature type="transmembrane region" description="Helical" evidence="2">
    <location>
        <begin position="20"/>
        <end position="41"/>
    </location>
</feature>
<dbReference type="PANTHER" id="PTHR28251">
    <property type="entry name" value="V-TYPE ATPASE ASSEMBLY FACTOR PKR1"/>
    <property type="match status" value="1"/>
</dbReference>
<organism evidence="3 4">
    <name type="scientific">Aspergillus saccharolyticus JOP 1030-1</name>
    <dbReference type="NCBI Taxonomy" id="1450539"/>
    <lineage>
        <taxon>Eukaryota</taxon>
        <taxon>Fungi</taxon>
        <taxon>Dikarya</taxon>
        <taxon>Ascomycota</taxon>
        <taxon>Pezizomycotina</taxon>
        <taxon>Eurotiomycetes</taxon>
        <taxon>Eurotiomycetidae</taxon>
        <taxon>Eurotiales</taxon>
        <taxon>Aspergillaceae</taxon>
        <taxon>Aspergillus</taxon>
        <taxon>Aspergillus subgen. Circumdati</taxon>
    </lineage>
</organism>
<keyword evidence="4" id="KW-1185">Reference proteome</keyword>
<keyword evidence="2" id="KW-0812">Transmembrane</keyword>
<dbReference type="InterPro" id="IPR013945">
    <property type="entry name" value="Pkr1"/>
</dbReference>
<dbReference type="Proteomes" id="UP000248349">
    <property type="component" value="Unassembled WGS sequence"/>
</dbReference>
<dbReference type="STRING" id="1450539.A0A318ZG44"/>
<feature type="compositionally biased region" description="Polar residues" evidence="1">
    <location>
        <begin position="157"/>
        <end position="167"/>
    </location>
</feature>
<accession>A0A318ZG44</accession>
<keyword evidence="2" id="KW-0472">Membrane</keyword>
<protein>
    <submittedName>
        <fullName evidence="3">Putative ER membrane protein</fullName>
    </submittedName>
</protein>
<name>A0A318ZG44_9EURO</name>
<dbReference type="AlphaFoldDB" id="A0A318ZG44"/>
<feature type="transmembrane region" description="Helical" evidence="2">
    <location>
        <begin position="48"/>
        <end position="66"/>
    </location>
</feature>
<dbReference type="EMBL" id="KZ821227">
    <property type="protein sequence ID" value="PYH46521.1"/>
    <property type="molecule type" value="Genomic_DNA"/>
</dbReference>
<feature type="region of interest" description="Disordered" evidence="1">
    <location>
        <begin position="76"/>
        <end position="179"/>
    </location>
</feature>